<feature type="transmembrane region" description="Helical" evidence="9">
    <location>
        <begin position="618"/>
        <end position="643"/>
    </location>
</feature>
<dbReference type="Pfam" id="PF00023">
    <property type="entry name" value="Ank"/>
    <property type="match status" value="1"/>
</dbReference>
<protein>
    <submittedName>
        <fullName evidence="11">Protein ACCELERATED CELL DEATH 6-like</fullName>
    </submittedName>
</protein>
<dbReference type="PANTHER" id="PTHR24186:SF46">
    <property type="entry name" value="PROTEIN ACCELERATED CELL DEATH 6-LIKE"/>
    <property type="match status" value="1"/>
</dbReference>
<dbReference type="InterPro" id="IPR026961">
    <property type="entry name" value="PGG_dom"/>
</dbReference>
<dbReference type="Pfam" id="PF13962">
    <property type="entry name" value="PGG"/>
    <property type="match status" value="1"/>
</dbReference>
<feature type="transmembrane region" description="Helical" evidence="9">
    <location>
        <begin position="587"/>
        <end position="612"/>
    </location>
</feature>
<keyword evidence="5 9" id="KW-1133">Transmembrane helix</keyword>
<feature type="domain" description="PGG" evidence="10">
    <location>
        <begin position="498"/>
        <end position="611"/>
    </location>
</feature>
<reference evidence="11" key="1">
    <citation type="submission" date="2020-09" db="EMBL/GenBank/DDBJ databases">
        <title>Genome-Enabled Discovery of Anthraquinone Biosynthesis in Senna tora.</title>
        <authorList>
            <person name="Kang S.-H."/>
            <person name="Pandey R.P."/>
            <person name="Lee C.-M."/>
            <person name="Sim J.-S."/>
            <person name="Jeong J.-T."/>
            <person name="Choi B.-S."/>
            <person name="Jung M."/>
            <person name="Ginzburg D."/>
            <person name="Zhao K."/>
            <person name="Won S.Y."/>
            <person name="Oh T.-J."/>
            <person name="Yu Y."/>
            <person name="Kim N.-H."/>
            <person name="Lee O.R."/>
            <person name="Lee T.-H."/>
            <person name="Bashyal P."/>
            <person name="Kim T.-S."/>
            <person name="Lee W.-H."/>
            <person name="Kawkins C."/>
            <person name="Kim C.-K."/>
            <person name="Kim J.S."/>
            <person name="Ahn B.O."/>
            <person name="Rhee S.Y."/>
            <person name="Sohng J.K."/>
        </authorList>
    </citation>
    <scope>NUCLEOTIDE SEQUENCE</scope>
    <source>
        <tissue evidence="11">Leaf</tissue>
    </source>
</reference>
<evidence type="ECO:0000313" key="12">
    <source>
        <dbReference type="Proteomes" id="UP000634136"/>
    </source>
</evidence>
<evidence type="ECO:0000259" key="10">
    <source>
        <dbReference type="Pfam" id="PF13962"/>
    </source>
</evidence>
<evidence type="ECO:0000313" key="11">
    <source>
        <dbReference type="EMBL" id="KAF7838925.1"/>
    </source>
</evidence>
<keyword evidence="3 9" id="KW-0812">Transmembrane</keyword>
<evidence type="ECO:0000256" key="9">
    <source>
        <dbReference type="SAM" id="Phobius"/>
    </source>
</evidence>
<dbReference type="EMBL" id="JAAIUW010000003">
    <property type="protein sequence ID" value="KAF7838925.1"/>
    <property type="molecule type" value="Genomic_DNA"/>
</dbReference>
<dbReference type="OrthoDB" id="1669894at2759"/>
<keyword evidence="12" id="KW-1185">Reference proteome</keyword>
<evidence type="ECO:0000256" key="2">
    <source>
        <dbReference type="ARBA" id="ARBA00004413"/>
    </source>
</evidence>
<feature type="transmembrane region" description="Helical" evidence="9">
    <location>
        <begin position="506"/>
        <end position="530"/>
    </location>
</feature>
<evidence type="ECO:0000256" key="8">
    <source>
        <dbReference type="PROSITE-ProRule" id="PRU00023"/>
    </source>
</evidence>
<keyword evidence="6 8" id="KW-0040">ANK repeat</keyword>
<dbReference type="PROSITE" id="PS50297">
    <property type="entry name" value="ANK_REP_REGION"/>
    <property type="match status" value="1"/>
</dbReference>
<name>A0A834X6R0_9FABA</name>
<accession>A0A834X6R0</accession>
<proteinExistence type="predicted"/>
<dbReference type="GO" id="GO:0005886">
    <property type="term" value="C:plasma membrane"/>
    <property type="evidence" value="ECO:0007669"/>
    <property type="project" value="UniProtKB-SubCell"/>
</dbReference>
<dbReference type="InterPro" id="IPR036770">
    <property type="entry name" value="Ankyrin_rpt-contain_sf"/>
</dbReference>
<gene>
    <name evidence="11" type="ORF">G2W53_007407</name>
</gene>
<dbReference type="SUPFAM" id="SSF48403">
    <property type="entry name" value="Ankyrin repeat"/>
    <property type="match status" value="2"/>
</dbReference>
<evidence type="ECO:0000256" key="4">
    <source>
        <dbReference type="ARBA" id="ARBA00022737"/>
    </source>
</evidence>
<dbReference type="PANTHER" id="PTHR24186">
    <property type="entry name" value="PROTEIN PHOSPHATASE 1 REGULATORY SUBUNIT"/>
    <property type="match status" value="1"/>
</dbReference>
<evidence type="ECO:0000256" key="3">
    <source>
        <dbReference type="ARBA" id="ARBA00022692"/>
    </source>
</evidence>
<keyword evidence="7 9" id="KW-0472">Membrane</keyword>
<comment type="subcellular location">
    <subcellularLocation>
        <location evidence="2">Cell membrane</location>
        <topology evidence="2">Peripheral membrane protein</topology>
        <orientation evidence="2">Cytoplasmic side</orientation>
    </subcellularLocation>
    <subcellularLocation>
        <location evidence="1">Membrane</location>
        <topology evidence="1">Multi-pass membrane protein</topology>
    </subcellularLocation>
</comment>
<evidence type="ECO:0000256" key="7">
    <source>
        <dbReference type="ARBA" id="ARBA00023136"/>
    </source>
</evidence>
<dbReference type="InterPro" id="IPR002110">
    <property type="entry name" value="Ankyrin_rpt"/>
</dbReference>
<feature type="transmembrane region" description="Helical" evidence="9">
    <location>
        <begin position="550"/>
        <end position="575"/>
    </location>
</feature>
<dbReference type="PROSITE" id="PS50088">
    <property type="entry name" value="ANK_REPEAT"/>
    <property type="match status" value="1"/>
</dbReference>
<sequence length="739" mass="82829">MDLLEMTNNKIHNLKALPIPPPPSPSLSLSESHQYYTHLKQLEASNLIPFPLFTSIKLHNTSFFLSFLSFHSRTVHISELMKRVTRAGNTVLHLAAIFENLHILEPIAEHFPHLITEKNIKGDTVLHVAARSHDAELIRIVLKCYDRHFASNNNEWVMSEEEEGSGEIAAVLPWRIKNKHGNTALHEAVMACNVEGVEVLFEADESVAHCMNMEGKSALYLSVERGNYKIISTLIQAPLGDRETMHQGTSPLHAAIFARGFGERTKYSASQPLVKGWLTNEDTVSLGRSVPGRRTNTDKEILEEPKSKIISTHAAMGDVEDVRIIANANPASALEWNEKGYLPIHVACRKGHVSVVKLLVQQPWFDPMESLNPKGQNILHIAAKRGKDRVVKYVLREKKLEVGSLLNQKDKNGNTPLHLASKYLFPKVLLLLAQQKSLDVNLLNNDGMTARDIVMLIRKSPPTIRELLSYAILNSIGAPLSHKGRKLRRSQHKTPQVKWIKDRVSTILLVAILVATVTFAAGFTMPGGFHDSDNKDIKKLGTATLLNRRMFQLFTICDVVAMYSSTMGSFILLWAQLGDFHLAFSATYVALYLVGLALVTMSVAFMAALHLVVGGLSWLAYIVTIVGIIFLVMFLVLYIVLTFPLGTRCFLLRHISNFIFRIIIPFSGSYSKFKVKALKEDKDKDAWRKEILSHPDAAGLYNKSFPHFKELDKVYGKDRAISEIAEDPVESVEAMEKQF</sequence>
<dbReference type="Pfam" id="PF12796">
    <property type="entry name" value="Ank_2"/>
    <property type="match status" value="2"/>
</dbReference>
<dbReference type="AlphaFoldDB" id="A0A834X6R0"/>
<feature type="repeat" description="ANK" evidence="8">
    <location>
        <begin position="339"/>
        <end position="361"/>
    </location>
</feature>
<dbReference type="Gene3D" id="1.25.40.20">
    <property type="entry name" value="Ankyrin repeat-containing domain"/>
    <property type="match status" value="2"/>
</dbReference>
<organism evidence="11 12">
    <name type="scientific">Senna tora</name>
    <dbReference type="NCBI Taxonomy" id="362788"/>
    <lineage>
        <taxon>Eukaryota</taxon>
        <taxon>Viridiplantae</taxon>
        <taxon>Streptophyta</taxon>
        <taxon>Embryophyta</taxon>
        <taxon>Tracheophyta</taxon>
        <taxon>Spermatophyta</taxon>
        <taxon>Magnoliopsida</taxon>
        <taxon>eudicotyledons</taxon>
        <taxon>Gunneridae</taxon>
        <taxon>Pentapetalae</taxon>
        <taxon>rosids</taxon>
        <taxon>fabids</taxon>
        <taxon>Fabales</taxon>
        <taxon>Fabaceae</taxon>
        <taxon>Caesalpinioideae</taxon>
        <taxon>Cassia clade</taxon>
        <taxon>Senna</taxon>
    </lineage>
</organism>
<dbReference type="Proteomes" id="UP000634136">
    <property type="component" value="Unassembled WGS sequence"/>
</dbReference>
<keyword evidence="4" id="KW-0677">Repeat</keyword>
<evidence type="ECO:0000256" key="5">
    <source>
        <dbReference type="ARBA" id="ARBA00022989"/>
    </source>
</evidence>
<evidence type="ECO:0000256" key="6">
    <source>
        <dbReference type="ARBA" id="ARBA00023043"/>
    </source>
</evidence>
<dbReference type="SMART" id="SM00248">
    <property type="entry name" value="ANK"/>
    <property type="match status" value="7"/>
</dbReference>
<comment type="caution">
    <text evidence="11">The sequence shown here is derived from an EMBL/GenBank/DDBJ whole genome shotgun (WGS) entry which is preliminary data.</text>
</comment>
<evidence type="ECO:0000256" key="1">
    <source>
        <dbReference type="ARBA" id="ARBA00004141"/>
    </source>
</evidence>